<dbReference type="Pfam" id="PF02811">
    <property type="entry name" value="PHP"/>
    <property type="match status" value="1"/>
</dbReference>
<dbReference type="InterPro" id="IPR010140">
    <property type="entry name" value="Histidinol_P_phosphatase_HisJ"/>
</dbReference>
<evidence type="ECO:0000256" key="8">
    <source>
        <dbReference type="RuleBase" id="RU366003"/>
    </source>
</evidence>
<comment type="catalytic activity">
    <reaction evidence="7 8">
        <text>L-histidinol phosphate + H2O = L-histidinol + phosphate</text>
        <dbReference type="Rhea" id="RHEA:14465"/>
        <dbReference type="ChEBI" id="CHEBI:15377"/>
        <dbReference type="ChEBI" id="CHEBI:43474"/>
        <dbReference type="ChEBI" id="CHEBI:57699"/>
        <dbReference type="ChEBI" id="CHEBI:57980"/>
        <dbReference type="EC" id="3.1.3.15"/>
    </reaction>
</comment>
<sequence>MYLTEYHHHTDNSFDSKARMEDVCAEAVKRGIDEICFTEHFSVNPNLPTYGHLDFEQYFSQIHHVQDKYRGRLVIKAGIELCEPHLMKDEYKQALQELELDFILGSVHNINEIKLRKYMGDKKPFEVYHDYFTEVYKLVSEADIDVIAHLDLMKRYAMESKGNYQFDDFNEILEAILRKAVERGIGIEINTSGISNMKVNEPFPTQSILKLYKSLGGEILTIGSDSHRVETVGSNLDEALKMAKAAGFRYIHTFKKRKVHGWPLQI</sequence>
<keyword evidence="11" id="KW-1185">Reference proteome</keyword>
<organism evidence="10 11">
    <name type="scientific">Robertmurraya siralis</name>
    <dbReference type="NCBI Taxonomy" id="77777"/>
    <lineage>
        <taxon>Bacteria</taxon>
        <taxon>Bacillati</taxon>
        <taxon>Bacillota</taxon>
        <taxon>Bacilli</taxon>
        <taxon>Bacillales</taxon>
        <taxon>Bacillaceae</taxon>
        <taxon>Robertmurraya</taxon>
    </lineage>
</organism>
<evidence type="ECO:0000256" key="1">
    <source>
        <dbReference type="ARBA" id="ARBA00004970"/>
    </source>
</evidence>
<dbReference type="InterPro" id="IPR004013">
    <property type="entry name" value="PHP_dom"/>
</dbReference>
<evidence type="ECO:0000256" key="3">
    <source>
        <dbReference type="ARBA" id="ARBA00013085"/>
    </source>
</evidence>
<evidence type="ECO:0000256" key="2">
    <source>
        <dbReference type="ARBA" id="ARBA00009152"/>
    </source>
</evidence>
<name>A0A919WLH9_9BACI</name>
<keyword evidence="4 8" id="KW-0028">Amino-acid biosynthesis</keyword>
<accession>A0A919WLH9</accession>
<comment type="pathway">
    <text evidence="1 8">Amino-acid biosynthesis; L-histidine biosynthesis; L-histidine from 5-phospho-alpha-D-ribose 1-diphosphate: step 8/9.</text>
</comment>
<reference evidence="10" key="1">
    <citation type="submission" date="2021-03" db="EMBL/GenBank/DDBJ databases">
        <title>Antimicrobial resistance genes in bacteria isolated from Japanese honey, and their potential for conferring macrolide and lincosamide resistance in the American foulbrood pathogen Paenibacillus larvae.</title>
        <authorList>
            <person name="Okamoto M."/>
            <person name="Kumagai M."/>
            <person name="Kanamori H."/>
            <person name="Takamatsu D."/>
        </authorList>
    </citation>
    <scope>NUCLEOTIDE SEQUENCE</scope>
    <source>
        <strain evidence="10">J27TS8</strain>
    </source>
</reference>
<gene>
    <name evidence="10" type="ORF">J27TS8_38150</name>
</gene>
<protein>
    <recommendedName>
        <fullName evidence="3 8">Histidinol-phosphatase</fullName>
        <shortName evidence="8">HolPase</shortName>
        <ecNumber evidence="3 8">3.1.3.15</ecNumber>
    </recommendedName>
</protein>
<evidence type="ECO:0000256" key="5">
    <source>
        <dbReference type="ARBA" id="ARBA00022801"/>
    </source>
</evidence>
<keyword evidence="6 8" id="KW-0368">Histidine biosynthesis</keyword>
<dbReference type="RefSeq" id="WP_212934276.1">
    <property type="nucleotide sequence ID" value="NZ_BORC01000008.1"/>
</dbReference>
<dbReference type="EMBL" id="BORC01000008">
    <property type="protein sequence ID" value="GIN63822.1"/>
    <property type="molecule type" value="Genomic_DNA"/>
</dbReference>
<dbReference type="GO" id="GO:0005737">
    <property type="term" value="C:cytoplasm"/>
    <property type="evidence" value="ECO:0007669"/>
    <property type="project" value="TreeGrafter"/>
</dbReference>
<dbReference type="GO" id="GO:0000105">
    <property type="term" value="P:L-histidine biosynthetic process"/>
    <property type="evidence" value="ECO:0007669"/>
    <property type="project" value="UniProtKB-UniRule"/>
</dbReference>
<evidence type="ECO:0000259" key="9">
    <source>
        <dbReference type="Pfam" id="PF02811"/>
    </source>
</evidence>
<keyword evidence="5 8" id="KW-0378">Hydrolase</keyword>
<dbReference type="NCBIfam" id="TIGR01856">
    <property type="entry name" value="hisJ_fam"/>
    <property type="match status" value="1"/>
</dbReference>
<dbReference type="PANTHER" id="PTHR21039:SF0">
    <property type="entry name" value="HISTIDINOL-PHOSPHATASE"/>
    <property type="match status" value="1"/>
</dbReference>
<feature type="domain" description="PHP" evidence="9">
    <location>
        <begin position="5"/>
        <end position="192"/>
    </location>
</feature>
<dbReference type="SUPFAM" id="SSF89550">
    <property type="entry name" value="PHP domain-like"/>
    <property type="match status" value="1"/>
</dbReference>
<comment type="caution">
    <text evidence="10">The sequence shown here is derived from an EMBL/GenBank/DDBJ whole genome shotgun (WGS) entry which is preliminary data.</text>
</comment>
<proteinExistence type="inferred from homology"/>
<dbReference type="AlphaFoldDB" id="A0A919WLH9"/>
<dbReference type="InterPro" id="IPR016195">
    <property type="entry name" value="Pol/histidinol_Pase-like"/>
</dbReference>
<comment type="similarity">
    <text evidence="2 8">Belongs to the PHP hydrolase family. HisK subfamily.</text>
</comment>
<evidence type="ECO:0000313" key="10">
    <source>
        <dbReference type="EMBL" id="GIN63822.1"/>
    </source>
</evidence>
<dbReference type="EC" id="3.1.3.15" evidence="3 8"/>
<dbReference type="Proteomes" id="UP000682111">
    <property type="component" value="Unassembled WGS sequence"/>
</dbReference>
<dbReference type="GO" id="GO:0004401">
    <property type="term" value="F:histidinol-phosphatase activity"/>
    <property type="evidence" value="ECO:0007669"/>
    <property type="project" value="UniProtKB-UniRule"/>
</dbReference>
<evidence type="ECO:0000256" key="4">
    <source>
        <dbReference type="ARBA" id="ARBA00022605"/>
    </source>
</evidence>
<dbReference type="PANTHER" id="PTHR21039">
    <property type="entry name" value="HISTIDINOL PHOSPHATASE-RELATED"/>
    <property type="match status" value="1"/>
</dbReference>
<evidence type="ECO:0000256" key="6">
    <source>
        <dbReference type="ARBA" id="ARBA00023102"/>
    </source>
</evidence>
<dbReference type="Gene3D" id="3.20.20.140">
    <property type="entry name" value="Metal-dependent hydrolases"/>
    <property type="match status" value="1"/>
</dbReference>
<evidence type="ECO:0000313" key="11">
    <source>
        <dbReference type="Proteomes" id="UP000682111"/>
    </source>
</evidence>
<evidence type="ECO:0000256" key="7">
    <source>
        <dbReference type="ARBA" id="ARBA00049158"/>
    </source>
</evidence>